<dbReference type="InterPro" id="IPR013525">
    <property type="entry name" value="ABC2_TM"/>
</dbReference>
<organism evidence="7 8">
    <name type="scientific">Thermanaerothrix daxensis</name>
    <dbReference type="NCBI Taxonomy" id="869279"/>
    <lineage>
        <taxon>Bacteria</taxon>
        <taxon>Bacillati</taxon>
        <taxon>Chloroflexota</taxon>
        <taxon>Anaerolineae</taxon>
        <taxon>Anaerolineales</taxon>
        <taxon>Anaerolineaceae</taxon>
        <taxon>Thermanaerothrix</taxon>
    </lineage>
</organism>
<dbReference type="InterPro" id="IPR051784">
    <property type="entry name" value="Nod_factor_ABC_transporter"/>
</dbReference>
<comment type="similarity">
    <text evidence="5">Belongs to the ABC-2 integral membrane protein family.</text>
</comment>
<keyword evidence="3 5" id="KW-1133">Transmembrane helix</keyword>
<dbReference type="RefSeq" id="WP_054520280.1">
    <property type="nucleotide sequence ID" value="NZ_LGKO01000002.1"/>
</dbReference>
<keyword evidence="5" id="KW-0813">Transport</keyword>
<feature type="transmembrane region" description="Helical" evidence="5">
    <location>
        <begin position="181"/>
        <end position="200"/>
    </location>
</feature>
<dbReference type="GO" id="GO:0043190">
    <property type="term" value="C:ATP-binding cassette (ABC) transporter complex"/>
    <property type="evidence" value="ECO:0007669"/>
    <property type="project" value="InterPro"/>
</dbReference>
<dbReference type="STRING" id="869279.SE15_01215"/>
<keyword evidence="5" id="KW-1003">Cell membrane</keyword>
<accession>A0A0P6XM44</accession>
<name>A0A0P6XM44_9CHLR</name>
<feature type="transmembrane region" description="Helical" evidence="5">
    <location>
        <begin position="64"/>
        <end position="86"/>
    </location>
</feature>
<feature type="transmembrane region" description="Helical" evidence="5">
    <location>
        <begin position="246"/>
        <end position="265"/>
    </location>
</feature>
<evidence type="ECO:0000313" key="7">
    <source>
        <dbReference type="EMBL" id="KPL83881.1"/>
    </source>
</evidence>
<dbReference type="InterPro" id="IPR000412">
    <property type="entry name" value="ABC_2_transport"/>
</dbReference>
<dbReference type="AlphaFoldDB" id="A0A0P6XM44"/>
<feature type="transmembrane region" description="Helical" evidence="5">
    <location>
        <begin position="123"/>
        <end position="142"/>
    </location>
</feature>
<evidence type="ECO:0000256" key="3">
    <source>
        <dbReference type="ARBA" id="ARBA00022989"/>
    </source>
</evidence>
<evidence type="ECO:0000313" key="8">
    <source>
        <dbReference type="Proteomes" id="UP000050544"/>
    </source>
</evidence>
<feature type="transmembrane region" description="Helical" evidence="5">
    <location>
        <begin position="148"/>
        <end position="174"/>
    </location>
</feature>
<dbReference type="PANTHER" id="PTHR43229">
    <property type="entry name" value="NODULATION PROTEIN J"/>
    <property type="match status" value="1"/>
</dbReference>
<evidence type="ECO:0000256" key="2">
    <source>
        <dbReference type="ARBA" id="ARBA00022692"/>
    </source>
</evidence>
<keyword evidence="2 5" id="KW-0812">Transmembrane</keyword>
<dbReference type="PANTHER" id="PTHR43229:SF6">
    <property type="entry name" value="ABC-TYPE MULTIDRUG TRANSPORT SYSTEM, PERMEASE COMPONENT"/>
    <property type="match status" value="1"/>
</dbReference>
<proteinExistence type="inferred from homology"/>
<dbReference type="PROSITE" id="PS51012">
    <property type="entry name" value="ABC_TM2"/>
    <property type="match status" value="1"/>
</dbReference>
<keyword evidence="4 5" id="KW-0472">Membrane</keyword>
<feature type="transmembrane region" description="Helical" evidence="5">
    <location>
        <begin position="98"/>
        <end position="116"/>
    </location>
</feature>
<dbReference type="Pfam" id="PF01061">
    <property type="entry name" value="ABC2_membrane"/>
    <property type="match status" value="1"/>
</dbReference>
<dbReference type="Proteomes" id="UP000050544">
    <property type="component" value="Unassembled WGS sequence"/>
</dbReference>
<feature type="transmembrane region" description="Helical" evidence="5">
    <location>
        <begin position="28"/>
        <end position="52"/>
    </location>
</feature>
<feature type="domain" description="ABC transmembrane type-2" evidence="6">
    <location>
        <begin position="29"/>
        <end position="268"/>
    </location>
</feature>
<dbReference type="OrthoDB" id="9774717at2"/>
<dbReference type="InterPro" id="IPR047817">
    <property type="entry name" value="ABC2_TM_bact-type"/>
</dbReference>
<keyword evidence="8" id="KW-1185">Reference proteome</keyword>
<dbReference type="GO" id="GO:0140359">
    <property type="term" value="F:ABC-type transporter activity"/>
    <property type="evidence" value="ECO:0007669"/>
    <property type="project" value="InterPro"/>
</dbReference>
<evidence type="ECO:0000256" key="5">
    <source>
        <dbReference type="RuleBase" id="RU361157"/>
    </source>
</evidence>
<evidence type="ECO:0000256" key="1">
    <source>
        <dbReference type="ARBA" id="ARBA00004141"/>
    </source>
</evidence>
<evidence type="ECO:0000256" key="4">
    <source>
        <dbReference type="ARBA" id="ARBA00023136"/>
    </source>
</evidence>
<protein>
    <recommendedName>
        <fullName evidence="5">Transport permease protein</fullName>
    </recommendedName>
</protein>
<sequence>MLRSPAFRSFRMAAWLGWQIESNWTDPFLFAIYSIIKPLAAAGILVVMYRVVTQQAFDTPMFAYLYLGNAFYQYVSAVTTGVSWAVIDDREHYRTLKYIYVAPLNIPLYLFGRGVARFLTTSFAVLIIILFGVGFLKMPLALSTIQWPLLIVSLVLGTLMLGLVGLILAGITLLTARHSYYIGDAVAGALFLFTGAIFPLEVLPAYLRPIGYALPITYWLELMRRALVGRVAQAFPTFSALSDGQLLALLALMTLALGIISLVVFRWCERLARERGLIDYTSNY</sequence>
<comment type="caution">
    <text evidence="7">The sequence shown here is derived from an EMBL/GenBank/DDBJ whole genome shotgun (WGS) entry which is preliminary data.</text>
</comment>
<reference evidence="7 8" key="1">
    <citation type="submission" date="2015-07" db="EMBL/GenBank/DDBJ databases">
        <title>Whole genome sequence of Thermanaerothrix daxensis DSM 23592.</title>
        <authorList>
            <person name="Hemp J."/>
            <person name="Ward L.M."/>
            <person name="Pace L.A."/>
            <person name="Fischer W.W."/>
        </authorList>
    </citation>
    <scope>NUCLEOTIDE SEQUENCE [LARGE SCALE GENOMIC DNA]</scope>
    <source>
        <strain evidence="7 8">GNS-1</strain>
    </source>
</reference>
<dbReference type="EMBL" id="LGKO01000002">
    <property type="protein sequence ID" value="KPL83881.1"/>
    <property type="molecule type" value="Genomic_DNA"/>
</dbReference>
<dbReference type="PRINTS" id="PR00164">
    <property type="entry name" value="ABC2TRNSPORT"/>
</dbReference>
<gene>
    <name evidence="7" type="ORF">SE15_01215</name>
</gene>
<comment type="subcellular location">
    <subcellularLocation>
        <location evidence="5">Cell membrane</location>
        <topology evidence="5">Multi-pass membrane protein</topology>
    </subcellularLocation>
    <subcellularLocation>
        <location evidence="1">Membrane</location>
        <topology evidence="1">Multi-pass membrane protein</topology>
    </subcellularLocation>
</comment>
<evidence type="ECO:0000259" key="6">
    <source>
        <dbReference type="PROSITE" id="PS51012"/>
    </source>
</evidence>